<dbReference type="PANTHER" id="PTHR45966:SF1">
    <property type="entry name" value="GDSL ESTERASE_LIPASE 1-RELATED"/>
    <property type="match status" value="1"/>
</dbReference>
<dbReference type="InterPro" id="IPR001087">
    <property type="entry name" value="GDSL"/>
</dbReference>
<dbReference type="PANTHER" id="PTHR45966">
    <property type="entry name" value="GDSL-LIKE LIPASE/ACYLHYDROLASE"/>
    <property type="match status" value="1"/>
</dbReference>
<comment type="similarity">
    <text evidence="1">Belongs to the 'GDSL' lipolytic enzyme family.</text>
</comment>
<accession>A0A498J0X8</accession>
<feature type="chain" id="PRO_5019842715" evidence="3">
    <location>
        <begin position="26"/>
        <end position="354"/>
    </location>
</feature>
<dbReference type="InterPro" id="IPR035669">
    <property type="entry name" value="SGNH_plant_lipase-like"/>
</dbReference>
<organism evidence="4 5">
    <name type="scientific">Malus domestica</name>
    <name type="common">Apple</name>
    <name type="synonym">Pyrus malus</name>
    <dbReference type="NCBI Taxonomy" id="3750"/>
    <lineage>
        <taxon>Eukaryota</taxon>
        <taxon>Viridiplantae</taxon>
        <taxon>Streptophyta</taxon>
        <taxon>Embryophyta</taxon>
        <taxon>Tracheophyta</taxon>
        <taxon>Spermatophyta</taxon>
        <taxon>Magnoliopsida</taxon>
        <taxon>eudicotyledons</taxon>
        <taxon>Gunneridae</taxon>
        <taxon>Pentapetalae</taxon>
        <taxon>rosids</taxon>
        <taxon>fabids</taxon>
        <taxon>Rosales</taxon>
        <taxon>Rosaceae</taxon>
        <taxon>Amygdaloideae</taxon>
        <taxon>Maleae</taxon>
        <taxon>Malus</taxon>
    </lineage>
</organism>
<comment type="caution">
    <text evidence="4">The sequence shown here is derived from an EMBL/GenBank/DDBJ whole genome shotgun (WGS) entry which is preliminary data.</text>
</comment>
<dbReference type="CDD" id="cd01837">
    <property type="entry name" value="SGNH_plant_lipase_like"/>
    <property type="match status" value="1"/>
</dbReference>
<proteinExistence type="inferred from homology"/>
<dbReference type="Pfam" id="PF00657">
    <property type="entry name" value="Lipase_GDSL"/>
    <property type="match status" value="1"/>
</dbReference>
<evidence type="ECO:0000256" key="3">
    <source>
        <dbReference type="SAM" id="SignalP"/>
    </source>
</evidence>
<evidence type="ECO:0000256" key="2">
    <source>
        <dbReference type="ARBA" id="ARBA00022729"/>
    </source>
</evidence>
<dbReference type="SUPFAM" id="SSF52266">
    <property type="entry name" value="SGNH hydrolase"/>
    <property type="match status" value="1"/>
</dbReference>
<dbReference type="InterPro" id="IPR036514">
    <property type="entry name" value="SGNH_hydro_sf"/>
</dbReference>
<feature type="signal peptide" evidence="3">
    <location>
        <begin position="1"/>
        <end position="25"/>
    </location>
</feature>
<dbReference type="EMBL" id="RDQH01000335">
    <property type="protein sequence ID" value="RXH88916.1"/>
    <property type="molecule type" value="Genomic_DNA"/>
</dbReference>
<protein>
    <submittedName>
        <fullName evidence="4">Uncharacterized protein</fullName>
    </submittedName>
</protein>
<dbReference type="Proteomes" id="UP000290289">
    <property type="component" value="Chromosome 9"/>
</dbReference>
<name>A0A498J0X8_MALDO</name>
<gene>
    <name evidence="4" type="ORF">DVH24_000515</name>
</gene>
<dbReference type="Gene3D" id="3.40.50.1110">
    <property type="entry name" value="SGNH hydrolase"/>
    <property type="match status" value="1"/>
</dbReference>
<dbReference type="GO" id="GO:0016298">
    <property type="term" value="F:lipase activity"/>
    <property type="evidence" value="ECO:0007669"/>
    <property type="project" value="TreeGrafter"/>
</dbReference>
<sequence length="354" mass="39847">MAALRLRIYILVFCACLVIQCSCYGHSVLQKKHAALFIFGDSLYDPGNNNYINTTTDFQANWVPYGETFFKYPTGRFCDGRLIPDFLAQYAKLPIIPAYLQPGLNNYTNGVNFASGGAGALVESHQGLVIDLKTQISQFRKVEKQLRHKLGDAQAYTVLSKAVYIISIGGNDYLSPLASNFSNEDYVGLVIGNLTIWIKEIYKKGGRKFGFSTLLPLSEIPSLRVHKPGDTSPSAEEVTPLVKLHNKALGKLLLKLKRELQGFKYSTIDLHTYLKQIINRPSKYGFGEGKTACCGSGPYRAIYSCGGKRGVTKYQLCDNVTEYVFFDSFHPTEKVYRKLSKLWWRHNLKELFEV</sequence>
<evidence type="ECO:0000256" key="1">
    <source>
        <dbReference type="ARBA" id="ARBA00008668"/>
    </source>
</evidence>
<keyword evidence="5" id="KW-1185">Reference proteome</keyword>
<dbReference type="AlphaFoldDB" id="A0A498J0X8"/>
<reference evidence="4 5" key="1">
    <citation type="submission" date="2018-10" db="EMBL/GenBank/DDBJ databases">
        <title>A high-quality apple genome assembly.</title>
        <authorList>
            <person name="Hu J."/>
        </authorList>
    </citation>
    <scope>NUCLEOTIDE SEQUENCE [LARGE SCALE GENOMIC DNA]</scope>
    <source>
        <strain evidence="5">cv. HFTH1</strain>
        <tissue evidence="4">Young leaf</tissue>
    </source>
</reference>
<dbReference type="InterPro" id="IPR044552">
    <property type="entry name" value="GLIP1-5/GLL25"/>
</dbReference>
<dbReference type="STRING" id="3750.A0A498J0X8"/>
<evidence type="ECO:0000313" key="4">
    <source>
        <dbReference type="EMBL" id="RXH88916.1"/>
    </source>
</evidence>
<keyword evidence="2 3" id="KW-0732">Signal</keyword>
<evidence type="ECO:0000313" key="5">
    <source>
        <dbReference type="Proteomes" id="UP000290289"/>
    </source>
</evidence>